<organism evidence="5 6">
    <name type="scientific">Zhongshania antarctica</name>
    <dbReference type="NCBI Taxonomy" id="641702"/>
    <lineage>
        <taxon>Bacteria</taxon>
        <taxon>Pseudomonadati</taxon>
        <taxon>Pseudomonadota</taxon>
        <taxon>Gammaproteobacteria</taxon>
        <taxon>Cellvibrionales</taxon>
        <taxon>Spongiibacteraceae</taxon>
        <taxon>Zhongshania</taxon>
    </lineage>
</organism>
<evidence type="ECO:0000259" key="4">
    <source>
        <dbReference type="Pfam" id="PF00535"/>
    </source>
</evidence>
<keyword evidence="6" id="KW-1185">Reference proteome</keyword>
<keyword evidence="2" id="KW-0328">Glycosyltransferase</keyword>
<feature type="domain" description="Glycosyltransferase 2-like" evidence="4">
    <location>
        <begin position="6"/>
        <end position="54"/>
    </location>
</feature>
<sequence>MEYIYVVLVNYGGWRDTQECLESLLKLDYENFEIVVVDNKSQNQSLEHLVSWARGEELASVDNASLAEYSQPPVDKPIDYNVIEWMKEGCVNSGTLKKRRVTFIQSGENRGFSAGNNVGISYALSGGDADYIWLLNNDTVVGRNSLNELVSKFLLYKKTNEKVGIIGSKLRYYHAPEVIQAIGGRYSKWLATTKHVGAFEVDVGQYDADESYCGVDYPVGASMFVCADFIREVGPMCEDYFLYFEELDWVLRGRVSGWSVGYCSGSEIFHKEGGTIGVASRASGRSEFSDHLVNLNKLKITEVFYPSCIWSVRCSIILVAFNRLRMGMFRRAIMIFKIAVLSK</sequence>
<dbReference type="AlphaFoldDB" id="A0A840R5S3"/>
<comment type="similarity">
    <text evidence="1">Belongs to the glycosyltransferase 2 family.</text>
</comment>
<dbReference type="EMBL" id="JACHHW010000005">
    <property type="protein sequence ID" value="MBB5187721.1"/>
    <property type="molecule type" value="Genomic_DNA"/>
</dbReference>
<name>A0A840R5S3_9GAMM</name>
<dbReference type="Gene3D" id="3.90.550.10">
    <property type="entry name" value="Spore Coat Polysaccharide Biosynthesis Protein SpsA, Chain A"/>
    <property type="match status" value="1"/>
</dbReference>
<comment type="caution">
    <text evidence="5">The sequence shown here is derived from an EMBL/GenBank/DDBJ whole genome shotgun (WGS) entry which is preliminary data.</text>
</comment>
<evidence type="ECO:0000256" key="3">
    <source>
        <dbReference type="ARBA" id="ARBA00022679"/>
    </source>
</evidence>
<keyword evidence="3" id="KW-0808">Transferase</keyword>
<dbReference type="SUPFAM" id="SSF53448">
    <property type="entry name" value="Nucleotide-diphospho-sugar transferases"/>
    <property type="match status" value="1"/>
</dbReference>
<dbReference type="RefSeq" id="WP_184462562.1">
    <property type="nucleotide sequence ID" value="NZ_JACHHW010000005.1"/>
</dbReference>
<dbReference type="CDD" id="cd04186">
    <property type="entry name" value="GT_2_like_c"/>
    <property type="match status" value="1"/>
</dbReference>
<evidence type="ECO:0000256" key="2">
    <source>
        <dbReference type="ARBA" id="ARBA00022676"/>
    </source>
</evidence>
<evidence type="ECO:0000313" key="5">
    <source>
        <dbReference type="EMBL" id="MBB5187721.1"/>
    </source>
</evidence>
<proteinExistence type="inferred from homology"/>
<dbReference type="PANTHER" id="PTHR43179:SF12">
    <property type="entry name" value="GALACTOFURANOSYLTRANSFERASE GLFT2"/>
    <property type="match status" value="1"/>
</dbReference>
<dbReference type="InterPro" id="IPR029044">
    <property type="entry name" value="Nucleotide-diphossugar_trans"/>
</dbReference>
<dbReference type="Proteomes" id="UP000536640">
    <property type="component" value="Unassembled WGS sequence"/>
</dbReference>
<gene>
    <name evidence="5" type="ORF">HNQ57_001999</name>
</gene>
<accession>A0A840R5S3</accession>
<evidence type="ECO:0000313" key="6">
    <source>
        <dbReference type="Proteomes" id="UP000536640"/>
    </source>
</evidence>
<evidence type="ECO:0000256" key="1">
    <source>
        <dbReference type="ARBA" id="ARBA00006739"/>
    </source>
</evidence>
<dbReference type="InterPro" id="IPR001173">
    <property type="entry name" value="Glyco_trans_2-like"/>
</dbReference>
<protein>
    <recommendedName>
        <fullName evidence="4">Glycosyltransferase 2-like domain-containing protein</fullName>
    </recommendedName>
</protein>
<dbReference type="PANTHER" id="PTHR43179">
    <property type="entry name" value="RHAMNOSYLTRANSFERASE WBBL"/>
    <property type="match status" value="1"/>
</dbReference>
<dbReference type="Pfam" id="PF00535">
    <property type="entry name" value="Glycos_transf_2"/>
    <property type="match status" value="1"/>
</dbReference>
<reference evidence="5 6" key="1">
    <citation type="submission" date="2020-08" db="EMBL/GenBank/DDBJ databases">
        <title>Genomic Encyclopedia of Type Strains, Phase IV (KMG-IV): sequencing the most valuable type-strain genomes for metagenomic binning, comparative biology and taxonomic classification.</title>
        <authorList>
            <person name="Goeker M."/>
        </authorList>
    </citation>
    <scope>NUCLEOTIDE SEQUENCE [LARGE SCALE GENOMIC DNA]</scope>
    <source>
        <strain evidence="5 6">DSM 25701</strain>
    </source>
</reference>
<dbReference type="GO" id="GO:0016757">
    <property type="term" value="F:glycosyltransferase activity"/>
    <property type="evidence" value="ECO:0007669"/>
    <property type="project" value="UniProtKB-KW"/>
</dbReference>